<dbReference type="PANTHER" id="PTHR13703">
    <property type="entry name" value="SMAD"/>
    <property type="match status" value="1"/>
</dbReference>
<dbReference type="Pfam" id="PF03165">
    <property type="entry name" value="MH1"/>
    <property type="match status" value="1"/>
</dbReference>
<evidence type="ECO:0000256" key="3">
    <source>
        <dbReference type="ARBA" id="ARBA00022723"/>
    </source>
</evidence>
<dbReference type="GO" id="GO:0140416">
    <property type="term" value="F:transcription regulator inhibitor activity"/>
    <property type="evidence" value="ECO:0007669"/>
    <property type="project" value="TreeGrafter"/>
</dbReference>
<dbReference type="SUPFAM" id="SSF49879">
    <property type="entry name" value="SMAD/FHA domain"/>
    <property type="match status" value="1"/>
</dbReference>
<dbReference type="GO" id="GO:0051239">
    <property type="term" value="P:regulation of multicellular organismal process"/>
    <property type="evidence" value="ECO:0007669"/>
    <property type="project" value="UniProtKB-ARBA"/>
</dbReference>
<evidence type="ECO:0000256" key="4">
    <source>
        <dbReference type="ARBA" id="ARBA00022833"/>
    </source>
</evidence>
<dbReference type="GO" id="GO:0070411">
    <property type="term" value="F:I-SMAD binding"/>
    <property type="evidence" value="ECO:0007669"/>
    <property type="project" value="TreeGrafter"/>
</dbReference>
<dbReference type="PROSITE" id="PS51075">
    <property type="entry name" value="MH1"/>
    <property type="match status" value="1"/>
</dbReference>
<evidence type="ECO:0000256" key="2">
    <source>
        <dbReference type="ARBA" id="ARBA00005545"/>
    </source>
</evidence>
<dbReference type="InterPro" id="IPR008984">
    <property type="entry name" value="SMAD_FHA_dom_sf"/>
</dbReference>
<feature type="region of interest" description="Disordered" evidence="8">
    <location>
        <begin position="66"/>
        <end position="96"/>
    </location>
</feature>
<dbReference type="InterPro" id="IPR013790">
    <property type="entry name" value="Dwarfin"/>
</dbReference>
<sequence>MPIDCGFWCLLSERRRFVERLWRRRLLVTADERRAHRRFMRLMRGFDSEDLDVLRKAVETSGHEIKQCAPGPPMDVDSAGCSKAAGEPEEEEEGQEECGLIPQIDRPMSMPYLCCKMWRWKELQVDAALHRLDPMPWCRFGRVTINNATVSCCNPYHYALWIRPELSSSSEEQSLAGGVVANGGPNWPPEPSSKCETARSLTNDTSGFGDGESSSFGLERRRTLAASDETDLPPSGSPPPIPESDSVEDAPLAHELPAVHAQAVVWARLARYERKNRIGDVVNLVGQFVAVGKLAGTVFDGQDVRSDWDLQNHTSFSLIRQREQENVEDVWLYNSGDRPLFINVTSSLASHKSDAIRRLSPGYCIRVHRLGLSVGDPANSMTFLTISVGIGWGVNYQFVYVSDTPCRYEICFT</sequence>
<reference evidence="11" key="1">
    <citation type="submission" date="2016-11" db="UniProtKB">
        <authorList>
            <consortium name="WormBaseParasite"/>
        </authorList>
    </citation>
    <scope>IDENTIFICATION</scope>
</reference>
<dbReference type="Proteomes" id="UP000095287">
    <property type="component" value="Unplaced"/>
</dbReference>
<proteinExistence type="inferred from homology"/>
<keyword evidence="4" id="KW-0862">Zinc</keyword>
<feature type="region of interest" description="Disordered" evidence="8">
    <location>
        <begin position="173"/>
        <end position="247"/>
    </location>
</feature>
<dbReference type="GO" id="GO:0060395">
    <property type="term" value="P:SMAD protein signal transduction"/>
    <property type="evidence" value="ECO:0007669"/>
    <property type="project" value="TreeGrafter"/>
</dbReference>
<keyword evidence="7" id="KW-0539">Nucleus</keyword>
<dbReference type="GO" id="GO:0071144">
    <property type="term" value="C:heteromeric SMAD protein complex"/>
    <property type="evidence" value="ECO:0007669"/>
    <property type="project" value="TreeGrafter"/>
</dbReference>
<evidence type="ECO:0000259" key="9">
    <source>
        <dbReference type="PROSITE" id="PS51075"/>
    </source>
</evidence>
<dbReference type="GO" id="GO:0050793">
    <property type="term" value="P:regulation of developmental process"/>
    <property type="evidence" value="ECO:0007669"/>
    <property type="project" value="UniProtKB-ARBA"/>
</dbReference>
<dbReference type="GO" id="GO:0009791">
    <property type="term" value="P:post-embryonic development"/>
    <property type="evidence" value="ECO:0007669"/>
    <property type="project" value="UniProtKB-ARBA"/>
</dbReference>
<dbReference type="PANTHER" id="PTHR13703:SF54">
    <property type="entry name" value="MOTHERS AGAINST DECAPENTAPLEGIC HOMOLOG"/>
    <property type="match status" value="1"/>
</dbReference>
<dbReference type="InterPro" id="IPR036578">
    <property type="entry name" value="SMAD_MH1_sf"/>
</dbReference>
<keyword evidence="5" id="KW-0805">Transcription regulation</keyword>
<dbReference type="GO" id="GO:0009653">
    <property type="term" value="P:anatomical structure morphogenesis"/>
    <property type="evidence" value="ECO:0007669"/>
    <property type="project" value="TreeGrafter"/>
</dbReference>
<keyword evidence="10" id="KW-1185">Reference proteome</keyword>
<dbReference type="SMART" id="SM00524">
    <property type="entry name" value="DWB"/>
    <property type="match status" value="1"/>
</dbReference>
<dbReference type="InterPro" id="IPR003619">
    <property type="entry name" value="MAD_homology1_Dwarfin-type"/>
</dbReference>
<dbReference type="GO" id="GO:0006357">
    <property type="term" value="P:regulation of transcription by RNA polymerase II"/>
    <property type="evidence" value="ECO:0007669"/>
    <property type="project" value="TreeGrafter"/>
</dbReference>
<keyword evidence="3" id="KW-0479">Metal-binding</keyword>
<dbReference type="InterPro" id="IPR017855">
    <property type="entry name" value="SMAD-like_dom_sf"/>
</dbReference>
<dbReference type="SMART" id="SM00523">
    <property type="entry name" value="DWA"/>
    <property type="match status" value="1"/>
</dbReference>
<dbReference type="AlphaFoldDB" id="A0A1I8AG32"/>
<dbReference type="InterPro" id="IPR001132">
    <property type="entry name" value="SMAD_dom_Dwarfin-type"/>
</dbReference>
<dbReference type="WBParaSite" id="L893_g5132.t2">
    <property type="protein sequence ID" value="L893_g5132.t2"/>
    <property type="gene ID" value="L893_g5132"/>
</dbReference>
<dbReference type="InterPro" id="IPR013019">
    <property type="entry name" value="MAD_homology_MH1"/>
</dbReference>
<evidence type="ECO:0000313" key="11">
    <source>
        <dbReference type="WBParaSite" id="L893_g5132.t2"/>
    </source>
</evidence>
<dbReference type="SUPFAM" id="SSF56366">
    <property type="entry name" value="SMAD MH1 domain"/>
    <property type="match status" value="1"/>
</dbReference>
<accession>A0A1I8AG32</accession>
<dbReference type="CDD" id="cd10489">
    <property type="entry name" value="MH1_SMAD_6_7"/>
    <property type="match status" value="1"/>
</dbReference>
<evidence type="ECO:0000313" key="10">
    <source>
        <dbReference type="Proteomes" id="UP000095287"/>
    </source>
</evidence>
<evidence type="ECO:0000256" key="5">
    <source>
        <dbReference type="ARBA" id="ARBA00023015"/>
    </source>
</evidence>
<dbReference type="GO" id="GO:0046872">
    <property type="term" value="F:metal ion binding"/>
    <property type="evidence" value="ECO:0007669"/>
    <property type="project" value="UniProtKB-KW"/>
</dbReference>
<protein>
    <submittedName>
        <fullName evidence="11">MH1 domain-containing protein</fullName>
    </submittedName>
</protein>
<dbReference type="Pfam" id="PF03166">
    <property type="entry name" value="MH2"/>
    <property type="match status" value="1"/>
</dbReference>
<dbReference type="GO" id="GO:0030154">
    <property type="term" value="P:cell differentiation"/>
    <property type="evidence" value="ECO:0007669"/>
    <property type="project" value="TreeGrafter"/>
</dbReference>
<evidence type="ECO:0000256" key="7">
    <source>
        <dbReference type="ARBA" id="ARBA00023242"/>
    </source>
</evidence>
<comment type="similarity">
    <text evidence="2">Belongs to the dwarfin/SMAD family.</text>
</comment>
<comment type="subcellular location">
    <subcellularLocation>
        <location evidence="1">Nucleus</location>
    </subcellularLocation>
</comment>
<evidence type="ECO:0000256" key="1">
    <source>
        <dbReference type="ARBA" id="ARBA00004123"/>
    </source>
</evidence>
<organism evidence="10 11">
    <name type="scientific">Steinernema glaseri</name>
    <dbReference type="NCBI Taxonomy" id="37863"/>
    <lineage>
        <taxon>Eukaryota</taxon>
        <taxon>Metazoa</taxon>
        <taxon>Ecdysozoa</taxon>
        <taxon>Nematoda</taxon>
        <taxon>Chromadorea</taxon>
        <taxon>Rhabditida</taxon>
        <taxon>Tylenchina</taxon>
        <taxon>Panagrolaimomorpha</taxon>
        <taxon>Strongyloidoidea</taxon>
        <taxon>Steinernematidae</taxon>
        <taxon>Steinernema</taxon>
    </lineage>
</organism>
<evidence type="ECO:0000256" key="8">
    <source>
        <dbReference type="SAM" id="MobiDB-lite"/>
    </source>
</evidence>
<keyword evidence="6" id="KW-0804">Transcription</keyword>
<evidence type="ECO:0000256" key="6">
    <source>
        <dbReference type="ARBA" id="ARBA00023163"/>
    </source>
</evidence>
<dbReference type="Gene3D" id="2.60.200.10">
    <property type="match status" value="1"/>
</dbReference>
<feature type="compositionally biased region" description="Acidic residues" evidence="8">
    <location>
        <begin position="87"/>
        <end position="96"/>
    </location>
</feature>
<name>A0A1I8AG32_9BILA</name>
<dbReference type="Gene3D" id="3.90.520.10">
    <property type="entry name" value="SMAD MH1 domain"/>
    <property type="match status" value="1"/>
</dbReference>
<feature type="domain" description="MH1" evidence="9">
    <location>
        <begin position="16"/>
        <end position="167"/>
    </location>
</feature>